<reference evidence="1" key="1">
    <citation type="submission" date="2022-04" db="EMBL/GenBank/DDBJ databases">
        <title>Genome of the entomopathogenic fungus Entomophthora muscae.</title>
        <authorList>
            <person name="Elya C."/>
            <person name="Lovett B.R."/>
            <person name="Lee E."/>
            <person name="Macias A.M."/>
            <person name="Hajek A.E."/>
            <person name="De Bivort B.L."/>
            <person name="Kasson M.T."/>
            <person name="De Fine Licht H.H."/>
            <person name="Stajich J.E."/>
        </authorList>
    </citation>
    <scope>NUCLEOTIDE SEQUENCE</scope>
    <source>
        <strain evidence="1">Berkeley</strain>
    </source>
</reference>
<dbReference type="Proteomes" id="UP001165960">
    <property type="component" value="Unassembled WGS sequence"/>
</dbReference>
<accession>A0ACC2U5D1</accession>
<proteinExistence type="predicted"/>
<keyword evidence="2" id="KW-1185">Reference proteome</keyword>
<gene>
    <name evidence="1" type="ORF">DSO57_1008938</name>
</gene>
<protein>
    <submittedName>
        <fullName evidence="1">Uncharacterized protein</fullName>
    </submittedName>
</protein>
<comment type="caution">
    <text evidence="1">The sequence shown here is derived from an EMBL/GenBank/DDBJ whole genome shotgun (WGS) entry which is preliminary data.</text>
</comment>
<evidence type="ECO:0000313" key="2">
    <source>
        <dbReference type="Proteomes" id="UP001165960"/>
    </source>
</evidence>
<evidence type="ECO:0000313" key="1">
    <source>
        <dbReference type="EMBL" id="KAJ9081981.1"/>
    </source>
</evidence>
<sequence length="160" mass="18079">MNSSIYKYYPTAGDGIQCIVCRYAYRKDAPLSTLQKHLRVKHGFSIRCPPTAEELEKAINKAKVPVFALYTGPSEPKKSESMRRVNIADMLNAKEKPTRVNSFRAENAIVNWILKEKIPLSIATSDAFYDMLRQINPNATLPPQARLRQLVTEEINAILG</sequence>
<dbReference type="EMBL" id="QTSX02001448">
    <property type="protein sequence ID" value="KAJ9081981.1"/>
    <property type="molecule type" value="Genomic_DNA"/>
</dbReference>
<organism evidence="1 2">
    <name type="scientific">Entomophthora muscae</name>
    <dbReference type="NCBI Taxonomy" id="34485"/>
    <lineage>
        <taxon>Eukaryota</taxon>
        <taxon>Fungi</taxon>
        <taxon>Fungi incertae sedis</taxon>
        <taxon>Zoopagomycota</taxon>
        <taxon>Entomophthoromycotina</taxon>
        <taxon>Entomophthoromycetes</taxon>
        <taxon>Entomophthorales</taxon>
        <taxon>Entomophthoraceae</taxon>
        <taxon>Entomophthora</taxon>
    </lineage>
</organism>
<name>A0ACC2U5D1_9FUNG</name>